<evidence type="ECO:0000313" key="2">
    <source>
        <dbReference type="Proteomes" id="UP001283361"/>
    </source>
</evidence>
<dbReference type="AlphaFoldDB" id="A0AAE1CRY1"/>
<comment type="caution">
    <text evidence="1">The sequence shown here is derived from an EMBL/GenBank/DDBJ whole genome shotgun (WGS) entry which is preliminary data.</text>
</comment>
<protein>
    <submittedName>
        <fullName evidence="1">Uncharacterized protein</fullName>
    </submittedName>
</protein>
<sequence>MEPTPRPSRSVGRISAEEASQRILHPLGPDLVVKNRKMSFSVQSRTLPYNGYQEREMSIVCSRDKDLYVAIVANVSTIVLSNQPLNPL</sequence>
<accession>A0AAE1CRY1</accession>
<dbReference type="EMBL" id="JAWDGP010006989">
    <property type="protein sequence ID" value="KAK3731709.1"/>
    <property type="molecule type" value="Genomic_DNA"/>
</dbReference>
<gene>
    <name evidence="1" type="ORF">RRG08_035379</name>
</gene>
<evidence type="ECO:0000313" key="1">
    <source>
        <dbReference type="EMBL" id="KAK3731709.1"/>
    </source>
</evidence>
<keyword evidence="2" id="KW-1185">Reference proteome</keyword>
<name>A0AAE1CRY1_9GAST</name>
<organism evidence="1 2">
    <name type="scientific">Elysia crispata</name>
    <name type="common">lettuce slug</name>
    <dbReference type="NCBI Taxonomy" id="231223"/>
    <lineage>
        <taxon>Eukaryota</taxon>
        <taxon>Metazoa</taxon>
        <taxon>Spiralia</taxon>
        <taxon>Lophotrochozoa</taxon>
        <taxon>Mollusca</taxon>
        <taxon>Gastropoda</taxon>
        <taxon>Heterobranchia</taxon>
        <taxon>Euthyneura</taxon>
        <taxon>Panpulmonata</taxon>
        <taxon>Sacoglossa</taxon>
        <taxon>Placobranchoidea</taxon>
        <taxon>Plakobranchidae</taxon>
        <taxon>Elysia</taxon>
    </lineage>
</organism>
<dbReference type="Proteomes" id="UP001283361">
    <property type="component" value="Unassembled WGS sequence"/>
</dbReference>
<proteinExistence type="predicted"/>
<reference evidence="1" key="1">
    <citation type="journal article" date="2023" name="G3 (Bethesda)">
        <title>A reference genome for the long-term kleptoplast-retaining sea slug Elysia crispata morphotype clarki.</title>
        <authorList>
            <person name="Eastman K.E."/>
            <person name="Pendleton A.L."/>
            <person name="Shaikh M.A."/>
            <person name="Suttiyut T."/>
            <person name="Ogas R."/>
            <person name="Tomko P."/>
            <person name="Gavelis G."/>
            <person name="Widhalm J.R."/>
            <person name="Wisecaver J.H."/>
        </authorList>
    </citation>
    <scope>NUCLEOTIDE SEQUENCE</scope>
    <source>
        <strain evidence="1">ECLA1</strain>
    </source>
</reference>